<proteinExistence type="predicted"/>
<dbReference type="AlphaFoldDB" id="A0A084QVW4"/>
<keyword evidence="2" id="KW-0812">Transmembrane</keyword>
<feature type="transmembrane region" description="Helical" evidence="2">
    <location>
        <begin position="252"/>
        <end position="271"/>
    </location>
</feature>
<evidence type="ECO:0000313" key="4">
    <source>
        <dbReference type="Proteomes" id="UP000028524"/>
    </source>
</evidence>
<keyword evidence="2" id="KW-0472">Membrane</keyword>
<dbReference type="PANTHER" id="PTHR37488:SF7">
    <property type="entry name" value="DUF1275 DOMAIN PROTEIN"/>
    <property type="match status" value="1"/>
</dbReference>
<keyword evidence="4" id="KW-1185">Reference proteome</keyword>
<protein>
    <recommendedName>
        <fullName evidence="5">DUF1275 domain protein</fullName>
    </recommendedName>
</protein>
<organism evidence="3 4">
    <name type="scientific">Stachybotrys chlorohalonatus (strain IBT 40285)</name>
    <dbReference type="NCBI Taxonomy" id="1283841"/>
    <lineage>
        <taxon>Eukaryota</taxon>
        <taxon>Fungi</taxon>
        <taxon>Dikarya</taxon>
        <taxon>Ascomycota</taxon>
        <taxon>Pezizomycotina</taxon>
        <taxon>Sordariomycetes</taxon>
        <taxon>Hypocreomycetidae</taxon>
        <taxon>Hypocreales</taxon>
        <taxon>Stachybotryaceae</taxon>
        <taxon>Stachybotrys</taxon>
    </lineage>
</organism>
<dbReference type="OMA" id="FQSAGGM"/>
<dbReference type="PANTHER" id="PTHR37488">
    <property type="entry name" value="DUF1275 DOMAIN-CONTAINING PROTEIN"/>
    <property type="match status" value="1"/>
</dbReference>
<feature type="transmembrane region" description="Helical" evidence="2">
    <location>
        <begin position="227"/>
        <end position="246"/>
    </location>
</feature>
<accession>A0A084QVW4</accession>
<evidence type="ECO:0000256" key="2">
    <source>
        <dbReference type="SAM" id="Phobius"/>
    </source>
</evidence>
<keyword evidence="2" id="KW-1133">Transmembrane helix</keyword>
<feature type="region of interest" description="Disordered" evidence="1">
    <location>
        <begin position="1"/>
        <end position="24"/>
    </location>
</feature>
<dbReference type="HOGENOM" id="CLU_061825_0_0_1"/>
<dbReference type="InParanoid" id="A0A084QVW4"/>
<dbReference type="OrthoDB" id="5288586at2759"/>
<reference evidence="3 4" key="1">
    <citation type="journal article" date="2014" name="BMC Genomics">
        <title>Comparative genome sequencing reveals chemotype-specific gene clusters in the toxigenic black mold Stachybotrys.</title>
        <authorList>
            <person name="Semeiks J."/>
            <person name="Borek D."/>
            <person name="Otwinowski Z."/>
            <person name="Grishin N.V."/>
        </authorList>
    </citation>
    <scope>NUCLEOTIDE SEQUENCE [LARGE SCALE GENOMIC DNA]</scope>
    <source>
        <strain evidence="3 4">IBT 40285</strain>
    </source>
</reference>
<name>A0A084QVW4_STAC4</name>
<dbReference type="EMBL" id="KL660000">
    <property type="protein sequence ID" value="KFA68099.1"/>
    <property type="molecule type" value="Genomic_DNA"/>
</dbReference>
<dbReference type="Proteomes" id="UP000028524">
    <property type="component" value="Unassembled WGS sequence"/>
</dbReference>
<evidence type="ECO:0000313" key="3">
    <source>
        <dbReference type="EMBL" id="KFA68099.1"/>
    </source>
</evidence>
<feature type="transmembrane region" description="Helical" evidence="2">
    <location>
        <begin position="93"/>
        <end position="112"/>
    </location>
</feature>
<gene>
    <name evidence="3" type="ORF">S40285_02589</name>
</gene>
<dbReference type="Pfam" id="PF06912">
    <property type="entry name" value="DUF1275"/>
    <property type="match status" value="1"/>
</dbReference>
<evidence type="ECO:0008006" key="5">
    <source>
        <dbReference type="Google" id="ProtNLM"/>
    </source>
</evidence>
<sequence length="277" mass="29642">MKEPVLPNSQSPSPPASAWPSSTSQGWQSWRAGLRMDVDKQYADIPVCLCSFVSGLCDSTAFNAATVFVSMQTGNTIFLALGTANLPSNVPHMWLRALSSIAAFLLGVYCFSKLRHIRPISKATLASNFAVQAAFIFAAAALAQTRVVPAMGDLHIAEQLAHDQAIDFRVLGPIALLAFQFGGQIVTSRQLGFNEVPTNVVTSVYCDLISDPGLFSTASNPKRNRRASAVILLLLGGIIGAWLGWSQAGMSASLWLGGFVKSIIAIAWLFWKPAASK</sequence>
<dbReference type="STRING" id="1283841.A0A084QVW4"/>
<evidence type="ECO:0000256" key="1">
    <source>
        <dbReference type="SAM" id="MobiDB-lite"/>
    </source>
</evidence>
<dbReference type="InterPro" id="IPR010699">
    <property type="entry name" value="DUF1275"/>
</dbReference>